<dbReference type="Gene3D" id="2.60.120.650">
    <property type="entry name" value="Cupin"/>
    <property type="match status" value="2"/>
</dbReference>
<dbReference type="FunFam" id="2.60.120.650:FF:000033">
    <property type="entry name" value="Transcription factor jumonji (JmjC) domain-containing protein"/>
    <property type="match status" value="1"/>
</dbReference>
<comment type="similarity">
    <text evidence="2">Belongs to the JARID1 histone demethylase family.</text>
</comment>
<dbReference type="Pfam" id="PF02373">
    <property type="entry name" value="JmjC"/>
    <property type="match status" value="1"/>
</dbReference>
<evidence type="ECO:0000256" key="4">
    <source>
        <dbReference type="ARBA" id="ARBA00023015"/>
    </source>
</evidence>
<proteinExistence type="inferred from homology"/>
<evidence type="ECO:0000256" key="5">
    <source>
        <dbReference type="ARBA" id="ARBA00023163"/>
    </source>
</evidence>
<feature type="compositionally biased region" description="Basic residues" evidence="9">
    <location>
        <begin position="399"/>
        <end position="417"/>
    </location>
</feature>
<dbReference type="InterPro" id="IPR018866">
    <property type="entry name" value="Znf-4CXXC_R1"/>
</dbReference>
<evidence type="ECO:0008006" key="15">
    <source>
        <dbReference type="Google" id="ProtNLM"/>
    </source>
</evidence>
<feature type="compositionally biased region" description="Low complexity" evidence="9">
    <location>
        <begin position="62"/>
        <end position="77"/>
    </location>
</feature>
<feature type="compositionally biased region" description="Acidic residues" evidence="9">
    <location>
        <begin position="261"/>
        <end position="280"/>
    </location>
</feature>
<dbReference type="InterPro" id="IPR045109">
    <property type="entry name" value="LSDs-like"/>
</dbReference>
<evidence type="ECO:0000256" key="7">
    <source>
        <dbReference type="PROSITE-ProRule" id="PRU00175"/>
    </source>
</evidence>
<dbReference type="GO" id="GO:0000785">
    <property type="term" value="C:chromatin"/>
    <property type="evidence" value="ECO:0007669"/>
    <property type="project" value="TreeGrafter"/>
</dbReference>
<feature type="compositionally biased region" description="Basic and acidic residues" evidence="9">
    <location>
        <begin position="314"/>
        <end position="345"/>
    </location>
</feature>
<keyword evidence="4" id="KW-0805">Transcription regulation</keyword>
<dbReference type="GO" id="GO:0031490">
    <property type="term" value="F:chromatin DNA binding"/>
    <property type="evidence" value="ECO:0007669"/>
    <property type="project" value="TreeGrafter"/>
</dbReference>
<sequence>MPDTRRRNRTEKSPAKEEATAFFVLPPEALRCARSDGKGWRCSRWRIHDKTFCEYHHLRQLAASSKKNPPSAARASKNGVISTSVRNSGASKRRSRGDDSDEEVIPKKKRRGARFDVESGDDVEEEEGRASLVARGQKEKKILREGDEDDSEGEGGHLLERGSENVKKKLGFVEKKEVSTKQRREDGDDDSDEEGSNLGKRGNESVKKGFPNRKGKKLIKEEEEDGDDDFDGGDSNSVERVNDKKKSSFISRQKGKRLQKEEEEDGDSGDGDENGDNSEEKDDHDASLAKFGEKSLESALPRCKINLGMVPKVTVKEEKDGEHEEGVDDAHGKKDGLEHKDEIKSSNRTKSTVKAKAESSSSQKRKKGEKKMDLTPSFKEEEKEEDDDSSKDTDSDRVSRKRKTRQKNLRIDARRKHFSTDGSKDDCQMCHQCFSSVRRVVRCRKRNCMKRYCSPCIQRWYPNLSEEAIAETCPYCRGNCNCKACLRRKDLLKDPKYSGFPANKNEKVRHLKYLVHALYSFLKQFDHEQMLEKETEAKIQGLLSSELEIQQTDCSSDERVFCNYCNTSIVDFHRSCPSCSYDLCLTCCREIREGCLRGAEIGVVKHEEVPLATHLGGEGYSDLFMESNSKGNEREIYKWKPKETGDIPCSKKMGGCGRDRLVLKCMFSEGWVSELKEKVEKVVETRDTANEPQTDKKHCSCFMSRGEIDMGSNKIRKAASRSNADDNYLYSPSASDIQQGDLEHFQKHWTKGQPVIVSNVFEFAYGLSWEPMVMWRAFREITYSGSSDLAVKAVDCLDWCEVEINIHKFFKGYTEGRSHKNRWPEMLKLKDWPPTNFFEERLPRHCAEFISSLPYLEYTHLRSGILNIATKMPEKALKPDLGPKTYIAYGFAEELERGDSVTMLHCDMSDAVIIFFPNLKQLASIILVNVLMHTKEVTLTSQQLSHIHKSKEKFAVQDREELFSSISSDNTEAEKRAPASDGKSNSEPLQTTPCDKGYPDAEFIADRNSGEDANTAGIKSGDDEALGIIGEEDRREEAASLGVRSGNNEVHAVVFSETSNLLSDEKPADAAGNKNAVIVKAEEDRGEDADSVGVNNKVQDVILDEASYLPPEEKIDMDLGEGMRKDIQGGETRNGRQSGDGQVIESENSLAHTGCATRGQKDQKARNEENQSSIGEYNSVSSELHSSESAVHKLGNLPFSDNKLYHMDTAEGGAVWDIFRRQDVPKLEEYLRKHHNEFRHLYCKPVEQVVHPIHDQTFYMTSYHKRKLKEEFGVEPWTFVQGLGEAVFIPAGCPHQVRNLKSCIKVALDFVSPENIGECIRLTEEFRVLPHDHRAKEDKLEVKSFIQLFTYVRSRRVRCCSSAVALIGIGVVSSHAEAHEDAGALLSICRGLGFEREKHGSILGLLGDGGCCITW</sequence>
<feature type="domain" description="WRC" evidence="12">
    <location>
        <begin position="26"/>
        <end position="71"/>
    </location>
</feature>
<dbReference type="GO" id="GO:0006357">
    <property type="term" value="P:regulation of transcription by RNA polymerase II"/>
    <property type="evidence" value="ECO:0007669"/>
    <property type="project" value="TreeGrafter"/>
</dbReference>
<dbReference type="InterPro" id="IPR001841">
    <property type="entry name" value="Znf_RING"/>
</dbReference>
<dbReference type="PROSITE" id="PS51184">
    <property type="entry name" value="JMJC"/>
    <property type="match status" value="1"/>
</dbReference>
<organism evidence="13 14">
    <name type="scientific">Escallonia rubra</name>
    <dbReference type="NCBI Taxonomy" id="112253"/>
    <lineage>
        <taxon>Eukaryota</taxon>
        <taxon>Viridiplantae</taxon>
        <taxon>Streptophyta</taxon>
        <taxon>Embryophyta</taxon>
        <taxon>Tracheophyta</taxon>
        <taxon>Spermatophyta</taxon>
        <taxon>Magnoliopsida</taxon>
        <taxon>eudicotyledons</taxon>
        <taxon>Gunneridae</taxon>
        <taxon>Pentapetalae</taxon>
        <taxon>asterids</taxon>
        <taxon>campanulids</taxon>
        <taxon>Escalloniales</taxon>
        <taxon>Escalloniaceae</taxon>
        <taxon>Escallonia</taxon>
    </lineage>
</organism>
<feature type="domain" description="RING-type" evidence="10">
    <location>
        <begin position="427"/>
        <end position="477"/>
    </location>
</feature>
<feature type="region of interest" description="Disordered" evidence="9">
    <location>
        <begin position="62"/>
        <end position="424"/>
    </location>
</feature>
<gene>
    <name evidence="13" type="ORF">RJ640_009630</name>
</gene>
<dbReference type="GO" id="GO:0003712">
    <property type="term" value="F:transcription coregulator activity"/>
    <property type="evidence" value="ECO:0007669"/>
    <property type="project" value="TreeGrafter"/>
</dbReference>
<evidence type="ECO:0000256" key="6">
    <source>
        <dbReference type="ARBA" id="ARBA00023242"/>
    </source>
</evidence>
<keyword evidence="5" id="KW-0804">Transcription</keyword>
<evidence type="ECO:0000256" key="1">
    <source>
        <dbReference type="ARBA" id="ARBA00004123"/>
    </source>
</evidence>
<feature type="compositionally biased region" description="Basic and acidic residues" evidence="9">
    <location>
        <begin position="370"/>
        <end position="381"/>
    </location>
</feature>
<evidence type="ECO:0000313" key="13">
    <source>
        <dbReference type="EMBL" id="KAK2979232.1"/>
    </source>
</evidence>
<dbReference type="PROSITE" id="PS50089">
    <property type="entry name" value="ZF_RING_2"/>
    <property type="match status" value="1"/>
</dbReference>
<comment type="subcellular location">
    <subcellularLocation>
        <location evidence="1">Nucleus</location>
    </subcellularLocation>
</comment>
<dbReference type="GO" id="GO:0032454">
    <property type="term" value="F:histone H3K9 demethylase activity"/>
    <property type="evidence" value="ECO:0007669"/>
    <property type="project" value="InterPro"/>
</dbReference>
<keyword evidence="7" id="KW-0863">Zinc-finger</keyword>
<feature type="compositionally biased region" description="Polar residues" evidence="9">
    <location>
        <begin position="79"/>
        <end position="90"/>
    </location>
</feature>
<feature type="compositionally biased region" description="Acidic residues" evidence="9">
    <location>
        <begin position="118"/>
        <end position="127"/>
    </location>
</feature>
<comment type="caution">
    <text evidence="8">Lacks conserved residue(s) required for the propagation of feature annotation.</text>
</comment>
<feature type="compositionally biased region" description="Basic and acidic residues" evidence="9">
    <location>
        <begin position="136"/>
        <end position="145"/>
    </location>
</feature>
<feature type="compositionally biased region" description="Basic and acidic residues" evidence="9">
    <location>
        <begin position="154"/>
        <end position="186"/>
    </location>
</feature>
<comment type="caution">
    <text evidence="13">The sequence shown here is derived from an EMBL/GenBank/DDBJ whole genome shotgun (WGS) entry which is preliminary data.</text>
</comment>
<keyword evidence="3" id="KW-0479">Metal-binding</keyword>
<protein>
    <recommendedName>
        <fullName evidence="15">Lysine-specific demethylase JMJ25</fullName>
    </recommendedName>
</protein>
<feature type="domain" description="JmjC" evidence="11">
    <location>
        <begin position="861"/>
        <end position="1327"/>
    </location>
</feature>
<dbReference type="PROSITE" id="PS51667">
    <property type="entry name" value="WRC"/>
    <property type="match status" value="1"/>
</dbReference>
<dbReference type="PANTHER" id="PTHR12549:SF36">
    <property type="entry name" value="LYSINE-SPECIFIC DEMETHYLASE JMJ25-LIKE"/>
    <property type="match status" value="1"/>
</dbReference>
<dbReference type="InterPro" id="IPR003347">
    <property type="entry name" value="JmjC_dom"/>
</dbReference>
<evidence type="ECO:0000259" key="10">
    <source>
        <dbReference type="PROSITE" id="PS50089"/>
    </source>
</evidence>
<feature type="compositionally biased region" description="Basic and acidic residues" evidence="9">
    <location>
        <begin position="1118"/>
        <end position="1128"/>
    </location>
</feature>
<accession>A0AA88UL22</accession>
<feature type="compositionally biased region" description="Polar residues" evidence="9">
    <location>
        <begin position="982"/>
        <end position="993"/>
    </location>
</feature>
<dbReference type="SMART" id="SM00558">
    <property type="entry name" value="JmjC"/>
    <property type="match status" value="1"/>
</dbReference>
<dbReference type="GO" id="GO:0008270">
    <property type="term" value="F:zinc ion binding"/>
    <property type="evidence" value="ECO:0007669"/>
    <property type="project" value="UniProtKB-KW"/>
</dbReference>
<evidence type="ECO:0000313" key="14">
    <source>
        <dbReference type="Proteomes" id="UP001187471"/>
    </source>
</evidence>
<evidence type="ECO:0000256" key="9">
    <source>
        <dbReference type="SAM" id="MobiDB-lite"/>
    </source>
</evidence>
<feature type="compositionally biased region" description="Basic and acidic residues" evidence="9">
    <location>
        <begin position="10"/>
        <end position="19"/>
    </location>
</feature>
<evidence type="ECO:0000256" key="8">
    <source>
        <dbReference type="PROSITE-ProRule" id="PRU01002"/>
    </source>
</evidence>
<feature type="region of interest" description="Disordered" evidence="9">
    <location>
        <begin position="1"/>
        <end position="20"/>
    </location>
</feature>
<keyword evidence="7" id="KW-0862">Zinc</keyword>
<dbReference type="SUPFAM" id="SSF51197">
    <property type="entry name" value="Clavaminate synthase-like"/>
    <property type="match status" value="1"/>
</dbReference>
<feature type="region of interest" description="Disordered" evidence="9">
    <location>
        <begin position="1118"/>
        <end position="1181"/>
    </location>
</feature>
<dbReference type="GO" id="GO:0000118">
    <property type="term" value="C:histone deacetylase complex"/>
    <property type="evidence" value="ECO:0007669"/>
    <property type="project" value="TreeGrafter"/>
</dbReference>
<dbReference type="InterPro" id="IPR014977">
    <property type="entry name" value="WRC_dom"/>
</dbReference>
<evidence type="ECO:0000259" key="11">
    <source>
        <dbReference type="PROSITE" id="PS51184"/>
    </source>
</evidence>
<reference evidence="13" key="1">
    <citation type="submission" date="2022-12" db="EMBL/GenBank/DDBJ databases">
        <title>Draft genome assemblies for two species of Escallonia (Escalloniales).</title>
        <authorList>
            <person name="Chanderbali A."/>
            <person name="Dervinis C."/>
            <person name="Anghel I."/>
            <person name="Soltis D."/>
            <person name="Soltis P."/>
            <person name="Zapata F."/>
        </authorList>
    </citation>
    <scope>NUCLEOTIDE SEQUENCE</scope>
    <source>
        <strain evidence="13">UCBG92.1500</strain>
        <tissue evidence="13">Leaf</tissue>
    </source>
</reference>
<keyword evidence="6" id="KW-0539">Nucleus</keyword>
<evidence type="ECO:0000256" key="2">
    <source>
        <dbReference type="ARBA" id="ARBA00006801"/>
    </source>
</evidence>
<dbReference type="Proteomes" id="UP001187471">
    <property type="component" value="Unassembled WGS sequence"/>
</dbReference>
<feature type="compositionally biased region" description="Polar residues" evidence="9">
    <location>
        <begin position="346"/>
        <end position="362"/>
    </location>
</feature>
<feature type="compositionally biased region" description="Polar residues" evidence="9">
    <location>
        <begin position="1135"/>
        <end position="1151"/>
    </location>
</feature>
<dbReference type="PANTHER" id="PTHR12549">
    <property type="entry name" value="JMJC DOMAIN-CONTAINING HISTONE DEMETHYLATION PROTEIN"/>
    <property type="match status" value="1"/>
</dbReference>
<evidence type="ECO:0000259" key="12">
    <source>
        <dbReference type="PROSITE" id="PS51667"/>
    </source>
</evidence>
<feature type="region of interest" description="Disordered" evidence="9">
    <location>
        <begin position="965"/>
        <end position="1021"/>
    </location>
</feature>
<feature type="compositionally biased region" description="Basic and acidic residues" evidence="9">
    <location>
        <begin position="281"/>
        <end position="296"/>
    </location>
</feature>
<name>A0AA88UL22_9ASTE</name>
<feature type="compositionally biased region" description="Basic and acidic residues" evidence="9">
    <location>
        <begin position="1159"/>
        <end position="1169"/>
    </location>
</feature>
<dbReference type="Pfam" id="PF08879">
    <property type="entry name" value="WRC"/>
    <property type="match status" value="1"/>
</dbReference>
<feature type="compositionally biased region" description="Acidic residues" evidence="9">
    <location>
        <begin position="221"/>
        <end position="232"/>
    </location>
</feature>
<evidence type="ECO:0000256" key="3">
    <source>
        <dbReference type="ARBA" id="ARBA00022723"/>
    </source>
</evidence>
<dbReference type="CDD" id="cd02208">
    <property type="entry name" value="cupin_RmlC-like"/>
    <property type="match status" value="1"/>
</dbReference>
<dbReference type="Pfam" id="PF10497">
    <property type="entry name" value="zf-4CXXC_R1"/>
    <property type="match status" value="1"/>
</dbReference>
<dbReference type="EMBL" id="JAVXUO010001782">
    <property type="protein sequence ID" value="KAK2979232.1"/>
    <property type="molecule type" value="Genomic_DNA"/>
</dbReference>
<keyword evidence="14" id="KW-1185">Reference proteome</keyword>